<dbReference type="EMBL" id="JYDH01000215">
    <property type="protein sequence ID" value="KRY28199.1"/>
    <property type="molecule type" value="Genomic_DNA"/>
</dbReference>
<comment type="caution">
    <text evidence="1">The sequence shown here is derived from an EMBL/GenBank/DDBJ whole genome shotgun (WGS) entry which is preliminary data.</text>
</comment>
<reference evidence="1 2" key="1">
    <citation type="submission" date="2015-01" db="EMBL/GenBank/DDBJ databases">
        <title>Evolution of Trichinella species and genotypes.</title>
        <authorList>
            <person name="Korhonen P.K."/>
            <person name="Edoardo P."/>
            <person name="Giuseppe L.R."/>
            <person name="Gasser R.B."/>
        </authorList>
    </citation>
    <scope>NUCLEOTIDE SEQUENCE [LARGE SCALE GENOMIC DNA]</scope>
    <source>
        <strain evidence="1">ISS3</strain>
    </source>
</reference>
<sequence length="71" mass="8340">MVQFQLTAERLQTLFIKDAQMGSIKLPFCGRFSRSVLLHRDHLSAARKSRRNGKDRFVELHFLVLLKQNQI</sequence>
<name>A0A0V1ATR5_TRISP</name>
<dbReference type="AlphaFoldDB" id="A0A0V1ATR5"/>
<evidence type="ECO:0000313" key="2">
    <source>
        <dbReference type="Proteomes" id="UP000054776"/>
    </source>
</evidence>
<dbReference type="Proteomes" id="UP000054776">
    <property type="component" value="Unassembled WGS sequence"/>
</dbReference>
<dbReference type="InParanoid" id="A0A0V1ATR5"/>
<keyword evidence="2" id="KW-1185">Reference proteome</keyword>
<accession>A0A0V1ATR5</accession>
<gene>
    <name evidence="1" type="ORF">T01_14382</name>
</gene>
<protein>
    <submittedName>
        <fullName evidence="1">Uncharacterized protein</fullName>
    </submittedName>
</protein>
<proteinExistence type="predicted"/>
<evidence type="ECO:0000313" key="1">
    <source>
        <dbReference type="EMBL" id="KRY28199.1"/>
    </source>
</evidence>
<organism evidence="1 2">
    <name type="scientific">Trichinella spiralis</name>
    <name type="common">Trichina worm</name>
    <dbReference type="NCBI Taxonomy" id="6334"/>
    <lineage>
        <taxon>Eukaryota</taxon>
        <taxon>Metazoa</taxon>
        <taxon>Ecdysozoa</taxon>
        <taxon>Nematoda</taxon>
        <taxon>Enoplea</taxon>
        <taxon>Dorylaimia</taxon>
        <taxon>Trichinellida</taxon>
        <taxon>Trichinellidae</taxon>
        <taxon>Trichinella</taxon>
    </lineage>
</organism>